<keyword evidence="3" id="KW-0169">Cobalamin biosynthesis</keyword>
<dbReference type="InterPro" id="IPR003722">
    <property type="entry name" value="Cbl_synth_CobH/CbiC"/>
</dbReference>
<accession>A0ABM9SDF2</accession>
<evidence type="ECO:0000256" key="4">
    <source>
        <dbReference type="ARBA" id="ARBA00023235"/>
    </source>
</evidence>
<gene>
    <name evidence="6" type="primary">cbiC</name>
    <name evidence="6" type="ORF">DESUT3_08070</name>
</gene>
<dbReference type="PANTHER" id="PTHR43588">
    <property type="entry name" value="COBALT-PRECORRIN-8 METHYLMUTASE"/>
    <property type="match status" value="1"/>
</dbReference>
<evidence type="ECO:0000259" key="5">
    <source>
        <dbReference type="Pfam" id="PF02570"/>
    </source>
</evidence>
<dbReference type="Proteomes" id="UP001319827">
    <property type="component" value="Chromosome"/>
</dbReference>
<feature type="domain" description="Cobalamin biosynthesis precorrin-8X methylmutase CobH/CbiC" evidence="5">
    <location>
        <begin position="12"/>
        <end position="205"/>
    </location>
</feature>
<dbReference type="RefSeq" id="WP_221251190.1">
    <property type="nucleotide sequence ID" value="NZ_AP024355.1"/>
</dbReference>
<sequence length="210" mass="21921">MTGTGAILNPQEIEAKSFEIIDAEVGPHGYDRRQWPVVRRIIHTTADFDFARITRFSAGAIEAGVAALRRGEKILCDTNMVKAGVNKTGLAGFGCQLDCHVADPEVARAARAEGITRSIVATRKGVAEGCGIYLIGNAPTALFELLRLAEEGSVSPSLVVGVPVGFVGAAESKEALLASGLPHISCQGRKGGSAIAATILNALMILAREA</sequence>
<evidence type="ECO:0000256" key="3">
    <source>
        <dbReference type="ARBA" id="ARBA00022573"/>
    </source>
</evidence>
<dbReference type="Pfam" id="PF02570">
    <property type="entry name" value="CbiC"/>
    <property type="match status" value="1"/>
</dbReference>
<organism evidence="6 7">
    <name type="scientific">Desulfuromonas versatilis</name>
    <dbReference type="NCBI Taxonomy" id="2802975"/>
    <lineage>
        <taxon>Bacteria</taxon>
        <taxon>Pseudomonadati</taxon>
        <taxon>Thermodesulfobacteriota</taxon>
        <taxon>Desulfuromonadia</taxon>
        <taxon>Desulfuromonadales</taxon>
        <taxon>Desulfuromonadaceae</taxon>
        <taxon>Desulfuromonas</taxon>
    </lineage>
</organism>
<evidence type="ECO:0000256" key="1">
    <source>
        <dbReference type="ARBA" id="ARBA00004953"/>
    </source>
</evidence>
<comment type="pathway">
    <text evidence="1">Cofactor biosynthesis; adenosylcobalamin biosynthesis.</text>
</comment>
<dbReference type="InterPro" id="IPR036588">
    <property type="entry name" value="CobH/CbiC_sf"/>
</dbReference>
<reference evidence="6 7" key="2">
    <citation type="journal article" date="2021" name="Int. J. Syst. Evol. Microbiol.">
        <title>Isolation and Polyphasic Characterization of Desulfuromonas versatilis sp. Nov., an Electrogenic Bacteria Capable of Versatile Metabolism Isolated from a Graphene Oxide-Reducing Enrichment Culture.</title>
        <authorList>
            <person name="Xie L."/>
            <person name="Yoshida N."/>
            <person name="Ishii S."/>
            <person name="Meng L."/>
        </authorList>
    </citation>
    <scope>NUCLEOTIDE SEQUENCE [LARGE SCALE GENOMIC DNA]</scope>
    <source>
        <strain evidence="6 7">NIT-T3</strain>
    </source>
</reference>
<dbReference type="EMBL" id="AP024355">
    <property type="protein sequence ID" value="BCR03738.1"/>
    <property type="molecule type" value="Genomic_DNA"/>
</dbReference>
<reference evidence="6 7" key="1">
    <citation type="journal article" date="2016" name="C (Basel)">
        <title>Selective Growth of and Electricity Production by Marine Exoelectrogenic Bacteria in Self-Aggregated Hydrogel of Microbially Reduced Graphene Oxide.</title>
        <authorList>
            <person name="Yoshida N."/>
            <person name="Goto Y."/>
            <person name="Miyata Y."/>
        </authorList>
    </citation>
    <scope>NUCLEOTIDE SEQUENCE [LARGE SCALE GENOMIC DNA]</scope>
    <source>
        <strain evidence="6 7">NIT-T3</strain>
    </source>
</reference>
<proteinExistence type="inferred from homology"/>
<keyword evidence="4" id="KW-0413">Isomerase</keyword>
<protein>
    <submittedName>
        <fullName evidence="6">Precorrin-8X methylmutase</fullName>
    </submittedName>
</protein>
<evidence type="ECO:0000256" key="2">
    <source>
        <dbReference type="ARBA" id="ARBA00009774"/>
    </source>
</evidence>
<name>A0ABM9SDF2_9BACT</name>
<dbReference type="SUPFAM" id="SSF63965">
    <property type="entry name" value="Precorrin-8X methylmutase CbiC/CobH"/>
    <property type="match status" value="1"/>
</dbReference>
<keyword evidence="7" id="KW-1185">Reference proteome</keyword>
<comment type="similarity">
    <text evidence="2">Belongs to the CobH/CbiC family.</text>
</comment>
<evidence type="ECO:0000313" key="6">
    <source>
        <dbReference type="EMBL" id="BCR03738.1"/>
    </source>
</evidence>
<evidence type="ECO:0000313" key="7">
    <source>
        <dbReference type="Proteomes" id="UP001319827"/>
    </source>
</evidence>
<dbReference type="Gene3D" id="3.40.50.10230">
    <property type="entry name" value="Cobalamin biosynthesis CobH/CbiC, precorrin-8X methylmutase"/>
    <property type="match status" value="1"/>
</dbReference>
<dbReference type="PANTHER" id="PTHR43588:SF1">
    <property type="entry name" value="COBALT-PRECORRIN-8 METHYLMUTASE"/>
    <property type="match status" value="1"/>
</dbReference>